<evidence type="ECO:0000313" key="1">
    <source>
        <dbReference type="EMBL" id="KAF9623152.1"/>
    </source>
</evidence>
<name>A0A835MB58_9MAGN</name>
<organism evidence="1 2">
    <name type="scientific">Coptis chinensis</name>
    <dbReference type="NCBI Taxonomy" id="261450"/>
    <lineage>
        <taxon>Eukaryota</taxon>
        <taxon>Viridiplantae</taxon>
        <taxon>Streptophyta</taxon>
        <taxon>Embryophyta</taxon>
        <taxon>Tracheophyta</taxon>
        <taxon>Spermatophyta</taxon>
        <taxon>Magnoliopsida</taxon>
        <taxon>Ranunculales</taxon>
        <taxon>Ranunculaceae</taxon>
        <taxon>Coptidoideae</taxon>
        <taxon>Coptis</taxon>
    </lineage>
</organism>
<dbReference type="Proteomes" id="UP000631114">
    <property type="component" value="Unassembled WGS sequence"/>
</dbReference>
<proteinExistence type="predicted"/>
<comment type="caution">
    <text evidence="1">The sequence shown here is derived from an EMBL/GenBank/DDBJ whole genome shotgun (WGS) entry which is preliminary data.</text>
</comment>
<dbReference type="OrthoDB" id="676979at2759"/>
<accession>A0A835MB58</accession>
<dbReference type="AlphaFoldDB" id="A0A835MB58"/>
<protein>
    <submittedName>
        <fullName evidence="1">Uncharacterized protein</fullName>
    </submittedName>
</protein>
<gene>
    <name evidence="1" type="ORF">IFM89_037733</name>
</gene>
<evidence type="ECO:0000313" key="2">
    <source>
        <dbReference type="Proteomes" id="UP000631114"/>
    </source>
</evidence>
<sequence>MGISNYDLLVARMKILINGKLNPWEVYKNHHIIPPNSQPSPVTREHSIQFCLMYNEMSGSVPNVIADLPVIDTFLVWNNYFSDHCRLKLRKELRN</sequence>
<reference evidence="1 2" key="1">
    <citation type="submission" date="2020-10" db="EMBL/GenBank/DDBJ databases">
        <title>The Coptis chinensis genome and diversification of protoberbering-type alkaloids.</title>
        <authorList>
            <person name="Wang B."/>
            <person name="Shu S."/>
            <person name="Song C."/>
            <person name="Liu Y."/>
        </authorList>
    </citation>
    <scope>NUCLEOTIDE SEQUENCE [LARGE SCALE GENOMIC DNA]</scope>
    <source>
        <strain evidence="1">HL-2020</strain>
        <tissue evidence="1">Leaf</tissue>
    </source>
</reference>
<dbReference type="EMBL" id="JADFTS010000002">
    <property type="protein sequence ID" value="KAF9623152.1"/>
    <property type="molecule type" value="Genomic_DNA"/>
</dbReference>
<keyword evidence="2" id="KW-1185">Reference proteome</keyword>